<feature type="chain" id="PRO_5012564858" description="Sulfatase N-terminal domain-containing protein" evidence="3">
    <location>
        <begin position="26"/>
        <end position="464"/>
    </location>
</feature>
<keyword evidence="6" id="KW-1185">Reference proteome</keyword>
<dbReference type="PANTHER" id="PTHR43751">
    <property type="entry name" value="SULFATASE"/>
    <property type="match status" value="1"/>
</dbReference>
<evidence type="ECO:0000259" key="4">
    <source>
        <dbReference type="Pfam" id="PF00884"/>
    </source>
</evidence>
<proteinExistence type="inferred from homology"/>
<dbReference type="InterPro" id="IPR017850">
    <property type="entry name" value="Alkaline_phosphatase_core_sf"/>
</dbReference>
<accession>A0A2D0NBW7</accession>
<dbReference type="InterPro" id="IPR024607">
    <property type="entry name" value="Sulfatase_CS"/>
</dbReference>
<dbReference type="Pfam" id="PF00884">
    <property type="entry name" value="Sulfatase"/>
    <property type="match status" value="1"/>
</dbReference>
<sequence length="464" mass="52744">MKLLHVLLPVLLLSLIACKSSRDQATTQRPPNIIYIMSDDQGYADLGCYDSKFVQTPNLDRMAAEGMRFTQVYAGSPVCAPTRCALMTGKHDGHLTRRDNRTTDDADKPFMQRKLVPLKAEDYTIGEMMQDAGYATGAIGKWGLGNPGTTGTPTLQGFDYFYGYIDQVHAHNYYTDYLMRNTDTVPIPENRNNQRQVYTHDLMAADALDFVRQHREEPFFLYLPYTTPHGRYEVPDNSQYAGQPWPEQVKNYAAMITRMDKDIGELFTLLKELGLDENTIVFFTSDHGPNPPFIEPLESNKPFRGVKRQLLEGGLRVPMIVRWPGKIRAGTVSDFPWAFWDVMPTMAELAATQTPENIDGISVLPTLLGQQQQPHDYFYWEFYSPFQQAVRVDHWKGIRLGTEEPIHLFDLNKDPEELNDLAGQHPDIVQKMENIMAEAHTPSPYWPTVATAGEEAKKILSAKE</sequence>
<comment type="similarity">
    <text evidence="1">Belongs to the sulfatase family.</text>
</comment>
<protein>
    <recommendedName>
        <fullName evidence="4">Sulfatase N-terminal domain-containing protein</fullName>
    </recommendedName>
</protein>
<keyword evidence="3" id="KW-0732">Signal</keyword>
<dbReference type="Gene3D" id="3.30.1120.10">
    <property type="match status" value="1"/>
</dbReference>
<dbReference type="CDD" id="cd16145">
    <property type="entry name" value="ARS_like"/>
    <property type="match status" value="1"/>
</dbReference>
<dbReference type="AlphaFoldDB" id="A0A2D0NBW7"/>
<dbReference type="PROSITE" id="PS00523">
    <property type="entry name" value="SULFATASE_1"/>
    <property type="match status" value="1"/>
</dbReference>
<feature type="signal peptide" evidence="3">
    <location>
        <begin position="1"/>
        <end position="25"/>
    </location>
</feature>
<dbReference type="OrthoDB" id="9765065at2"/>
<evidence type="ECO:0000256" key="1">
    <source>
        <dbReference type="ARBA" id="ARBA00008779"/>
    </source>
</evidence>
<dbReference type="InterPro" id="IPR000917">
    <property type="entry name" value="Sulfatase_N"/>
</dbReference>
<dbReference type="RefSeq" id="WP_099150570.1">
    <property type="nucleotide sequence ID" value="NZ_PDUD01000019.1"/>
</dbReference>
<dbReference type="PROSITE" id="PS51257">
    <property type="entry name" value="PROKAR_LIPOPROTEIN"/>
    <property type="match status" value="1"/>
</dbReference>
<dbReference type="PANTHER" id="PTHR43751:SF3">
    <property type="entry name" value="SULFATASE N-TERMINAL DOMAIN-CONTAINING PROTEIN"/>
    <property type="match status" value="1"/>
</dbReference>
<reference evidence="5 6" key="1">
    <citation type="submission" date="2017-10" db="EMBL/GenBank/DDBJ databases">
        <title>The draft genome sequence of Lewinella nigricans NBRC 102662.</title>
        <authorList>
            <person name="Wang K."/>
        </authorList>
    </citation>
    <scope>NUCLEOTIDE SEQUENCE [LARGE SCALE GENOMIC DNA]</scope>
    <source>
        <strain evidence="5 6">NBRC 102662</strain>
    </source>
</reference>
<dbReference type="InterPro" id="IPR052701">
    <property type="entry name" value="GAG_Ulvan_Degrading_Sulfatases"/>
</dbReference>
<organism evidence="5 6">
    <name type="scientific">Flavilitoribacter nigricans (strain ATCC 23147 / DSM 23189 / NBRC 102662 / NCIMB 1420 / SS-2)</name>
    <name type="common">Lewinella nigricans</name>
    <dbReference type="NCBI Taxonomy" id="1122177"/>
    <lineage>
        <taxon>Bacteria</taxon>
        <taxon>Pseudomonadati</taxon>
        <taxon>Bacteroidota</taxon>
        <taxon>Saprospiria</taxon>
        <taxon>Saprospirales</taxon>
        <taxon>Lewinellaceae</taxon>
        <taxon>Flavilitoribacter</taxon>
    </lineage>
</organism>
<name>A0A2D0NBW7_FLAN2</name>
<dbReference type="Gene3D" id="3.40.720.10">
    <property type="entry name" value="Alkaline Phosphatase, subunit A"/>
    <property type="match status" value="1"/>
</dbReference>
<evidence type="ECO:0000313" key="6">
    <source>
        <dbReference type="Proteomes" id="UP000223913"/>
    </source>
</evidence>
<evidence type="ECO:0000256" key="2">
    <source>
        <dbReference type="ARBA" id="ARBA00022801"/>
    </source>
</evidence>
<keyword evidence="2" id="KW-0378">Hydrolase</keyword>
<evidence type="ECO:0000313" key="5">
    <source>
        <dbReference type="EMBL" id="PHN05977.1"/>
    </source>
</evidence>
<dbReference type="SUPFAM" id="SSF53649">
    <property type="entry name" value="Alkaline phosphatase-like"/>
    <property type="match status" value="1"/>
</dbReference>
<dbReference type="Proteomes" id="UP000223913">
    <property type="component" value="Unassembled WGS sequence"/>
</dbReference>
<evidence type="ECO:0000256" key="3">
    <source>
        <dbReference type="SAM" id="SignalP"/>
    </source>
</evidence>
<feature type="domain" description="Sulfatase N-terminal" evidence="4">
    <location>
        <begin position="31"/>
        <end position="350"/>
    </location>
</feature>
<dbReference type="GO" id="GO:0016787">
    <property type="term" value="F:hydrolase activity"/>
    <property type="evidence" value="ECO:0007669"/>
    <property type="project" value="UniProtKB-KW"/>
</dbReference>
<comment type="caution">
    <text evidence="5">The sequence shown here is derived from an EMBL/GenBank/DDBJ whole genome shotgun (WGS) entry which is preliminary data.</text>
</comment>
<gene>
    <name evidence="5" type="ORF">CRP01_13465</name>
</gene>
<dbReference type="EMBL" id="PDUD01000019">
    <property type="protein sequence ID" value="PHN05977.1"/>
    <property type="molecule type" value="Genomic_DNA"/>
</dbReference>